<dbReference type="CDD" id="cd09272">
    <property type="entry name" value="RNase_HI_RT_Ty1"/>
    <property type="match status" value="1"/>
</dbReference>
<name>A0A2I0VFZ9_9ASPA</name>
<organism evidence="1 2">
    <name type="scientific">Dendrobium catenatum</name>
    <dbReference type="NCBI Taxonomy" id="906689"/>
    <lineage>
        <taxon>Eukaryota</taxon>
        <taxon>Viridiplantae</taxon>
        <taxon>Streptophyta</taxon>
        <taxon>Embryophyta</taxon>
        <taxon>Tracheophyta</taxon>
        <taxon>Spermatophyta</taxon>
        <taxon>Magnoliopsida</taxon>
        <taxon>Liliopsida</taxon>
        <taxon>Asparagales</taxon>
        <taxon>Orchidaceae</taxon>
        <taxon>Epidendroideae</taxon>
        <taxon>Malaxideae</taxon>
        <taxon>Dendrobiinae</taxon>
        <taxon>Dendrobium</taxon>
    </lineage>
</organism>
<accession>A0A2I0VFZ9</accession>
<dbReference type="EMBL" id="KZ503667">
    <property type="protein sequence ID" value="PKU62348.1"/>
    <property type="molecule type" value="Genomic_DNA"/>
</dbReference>
<sequence length="85" mass="9655">MSAIALANNPVFHARTKHIEIDHHFKRDHIHAKHILLAPISTLDQTADIFTKPLSTKRFQHLRFKLTVQLDPSICGEVLASYSTT</sequence>
<reference evidence="1 2" key="1">
    <citation type="journal article" date="2016" name="Sci. Rep.">
        <title>The Dendrobium catenatum Lindl. genome sequence provides insights into polysaccharide synthase, floral development and adaptive evolution.</title>
        <authorList>
            <person name="Zhang G.Q."/>
            <person name="Xu Q."/>
            <person name="Bian C."/>
            <person name="Tsai W.C."/>
            <person name="Yeh C.M."/>
            <person name="Liu K.W."/>
            <person name="Yoshida K."/>
            <person name="Zhang L.S."/>
            <person name="Chang S.B."/>
            <person name="Chen F."/>
            <person name="Shi Y."/>
            <person name="Su Y.Y."/>
            <person name="Zhang Y.Q."/>
            <person name="Chen L.J."/>
            <person name="Yin Y."/>
            <person name="Lin M."/>
            <person name="Huang H."/>
            <person name="Deng H."/>
            <person name="Wang Z.W."/>
            <person name="Zhu S.L."/>
            <person name="Zhao X."/>
            <person name="Deng C."/>
            <person name="Niu S.C."/>
            <person name="Huang J."/>
            <person name="Wang M."/>
            <person name="Liu G.H."/>
            <person name="Yang H.J."/>
            <person name="Xiao X.J."/>
            <person name="Hsiao Y.Y."/>
            <person name="Wu W.L."/>
            <person name="Chen Y.Y."/>
            <person name="Mitsuda N."/>
            <person name="Ohme-Takagi M."/>
            <person name="Luo Y.B."/>
            <person name="Van de Peer Y."/>
            <person name="Liu Z.J."/>
        </authorList>
    </citation>
    <scope>NUCLEOTIDE SEQUENCE [LARGE SCALE GENOMIC DNA]</scope>
    <source>
        <tissue evidence="1">The whole plant</tissue>
    </source>
</reference>
<reference evidence="1 2" key="2">
    <citation type="journal article" date="2017" name="Nature">
        <title>The Apostasia genome and the evolution of orchids.</title>
        <authorList>
            <person name="Zhang G.Q."/>
            <person name="Liu K.W."/>
            <person name="Li Z."/>
            <person name="Lohaus R."/>
            <person name="Hsiao Y.Y."/>
            <person name="Niu S.C."/>
            <person name="Wang J.Y."/>
            <person name="Lin Y.C."/>
            <person name="Xu Q."/>
            <person name="Chen L.J."/>
            <person name="Yoshida K."/>
            <person name="Fujiwara S."/>
            <person name="Wang Z.W."/>
            <person name="Zhang Y.Q."/>
            <person name="Mitsuda N."/>
            <person name="Wang M."/>
            <person name="Liu G.H."/>
            <person name="Pecoraro L."/>
            <person name="Huang H.X."/>
            <person name="Xiao X.J."/>
            <person name="Lin M."/>
            <person name="Wu X.Y."/>
            <person name="Wu W.L."/>
            <person name="Chen Y.Y."/>
            <person name="Chang S.B."/>
            <person name="Sakamoto S."/>
            <person name="Ohme-Takagi M."/>
            <person name="Yagi M."/>
            <person name="Zeng S.J."/>
            <person name="Shen C.Y."/>
            <person name="Yeh C.M."/>
            <person name="Luo Y.B."/>
            <person name="Tsai W.C."/>
            <person name="Van de Peer Y."/>
            <person name="Liu Z.J."/>
        </authorList>
    </citation>
    <scope>NUCLEOTIDE SEQUENCE [LARGE SCALE GENOMIC DNA]</scope>
    <source>
        <tissue evidence="1">The whole plant</tissue>
    </source>
</reference>
<proteinExistence type="predicted"/>
<gene>
    <name evidence="1" type="ORF">MA16_Dca021930</name>
</gene>
<evidence type="ECO:0000313" key="1">
    <source>
        <dbReference type="EMBL" id="PKU62348.1"/>
    </source>
</evidence>
<dbReference type="AlphaFoldDB" id="A0A2I0VFZ9"/>
<dbReference type="Proteomes" id="UP000233837">
    <property type="component" value="Unassembled WGS sequence"/>
</dbReference>
<evidence type="ECO:0000313" key="2">
    <source>
        <dbReference type="Proteomes" id="UP000233837"/>
    </source>
</evidence>
<protein>
    <submittedName>
        <fullName evidence="1">Retrovirus-related Pol polyprotein from transposon TNT 1-94</fullName>
    </submittedName>
</protein>
<keyword evidence="2" id="KW-1185">Reference proteome</keyword>